<reference evidence="1 2" key="1">
    <citation type="submission" date="2016-02" db="EMBL/GenBank/DDBJ databases">
        <authorList>
            <consortium name="Pathogen Informatics"/>
        </authorList>
    </citation>
    <scope>NUCLEOTIDE SEQUENCE [LARGE SCALE GENOMIC DNA]</scope>
    <source>
        <strain evidence="1 2">LSS31</strain>
    </source>
</reference>
<sequence>MRYLGKFLLFISVLFLVACHKLEKGEVIEKYERKAYTTFGYSGKVLVPIYHPRTWNIKIKGSYKGEERTETYSVTEDYYEQVDVGDVLDVSEVERND</sequence>
<proteinExistence type="predicted"/>
<evidence type="ECO:0000313" key="1">
    <source>
        <dbReference type="EMBL" id="CYU90221.1"/>
    </source>
</evidence>
<evidence type="ECO:0008006" key="3">
    <source>
        <dbReference type="Google" id="ProtNLM"/>
    </source>
</evidence>
<dbReference type="AlphaFoldDB" id="A0A0Z8FAZ1"/>
<dbReference type="PROSITE" id="PS51257">
    <property type="entry name" value="PROKAR_LIPOPROTEIN"/>
    <property type="match status" value="1"/>
</dbReference>
<accession>A0A0Z8FAZ1</accession>
<evidence type="ECO:0000313" key="2">
    <source>
        <dbReference type="Proteomes" id="UP000072530"/>
    </source>
</evidence>
<gene>
    <name evidence="1" type="ORF">ERS132393_01596</name>
</gene>
<dbReference type="EMBL" id="FIGG01000007">
    <property type="protein sequence ID" value="CYU90221.1"/>
    <property type="molecule type" value="Genomic_DNA"/>
</dbReference>
<protein>
    <recommendedName>
        <fullName evidence="3">Lipoprotein</fullName>
    </recommendedName>
</protein>
<name>A0A0Z8FAZ1_STRSU</name>
<organism evidence="1 2">
    <name type="scientific">Streptococcus suis</name>
    <dbReference type="NCBI Taxonomy" id="1307"/>
    <lineage>
        <taxon>Bacteria</taxon>
        <taxon>Bacillati</taxon>
        <taxon>Bacillota</taxon>
        <taxon>Bacilli</taxon>
        <taxon>Lactobacillales</taxon>
        <taxon>Streptococcaceae</taxon>
        <taxon>Streptococcus</taxon>
    </lineage>
</organism>
<dbReference type="Proteomes" id="UP000072530">
    <property type="component" value="Unassembled WGS sequence"/>
</dbReference>
<dbReference type="RefSeq" id="WP_044693032.1">
    <property type="nucleotide sequence ID" value="NZ_CEER01000006.1"/>
</dbReference>